<dbReference type="SUPFAM" id="SSF54211">
    <property type="entry name" value="Ribosomal protein S5 domain 2-like"/>
    <property type="match status" value="1"/>
</dbReference>
<proteinExistence type="inferred from homology"/>
<keyword evidence="5" id="KW-0547">Nucleotide-binding</keyword>
<dbReference type="PRINTS" id="PR00959">
    <property type="entry name" value="MEVGALKINASE"/>
</dbReference>
<sequence>MRDEFERIFGAAPTGVWAAPGRVNLIGEHTDYNDGFVLPIALPQAVKVAARVRTDGRLRLYSAQGDDVVTDLSVAELAPGAVTTWAGYPAGVVWALREQGHQVGGADLYFDSDVPSGAGLSSSAALECAVAAVYRDLYELELTAAESALLAQQAENRFAGVPCGVMDQMASACCVEGSALFLDTRDLTQRQVPFPLDAQGLTLLVIDTRVKHDLGDGAYAALRAGCERAAALLGLPALRDLPAAALPDAIAELPAELGPLVRHVVTENGRVGQAVELLERGEYAALGPILTAGHASLRDDFKVSCPEADLAVSAAVAAGALGARMTGGGFGGSVIALTPKESAWPVEQAVTAAFLAAGYAAPNVFAVTAAAGARRLA</sequence>
<dbReference type="InterPro" id="IPR006204">
    <property type="entry name" value="GHMP_kinase_N_dom"/>
</dbReference>
<reference evidence="15 16" key="1">
    <citation type="submission" date="2020-08" db="EMBL/GenBank/DDBJ databases">
        <title>Sequencing the genomes of 1000 actinobacteria strains.</title>
        <authorList>
            <person name="Klenk H.-P."/>
        </authorList>
    </citation>
    <scope>NUCLEOTIDE SEQUENCE [LARGE SCALE GENOMIC DNA]</scope>
    <source>
        <strain evidence="15 16">DSM 41654</strain>
    </source>
</reference>
<keyword evidence="10" id="KW-0119">Carbohydrate metabolism</keyword>
<name>A0A7W7R1X5_KITKI</name>
<dbReference type="InterPro" id="IPR019539">
    <property type="entry name" value="GalKase_N"/>
</dbReference>
<evidence type="ECO:0000256" key="8">
    <source>
        <dbReference type="ARBA" id="ARBA00022842"/>
    </source>
</evidence>
<dbReference type="InterPro" id="IPR036554">
    <property type="entry name" value="GHMP_kinase_C_sf"/>
</dbReference>
<evidence type="ECO:0000256" key="9">
    <source>
        <dbReference type="ARBA" id="ARBA00023144"/>
    </source>
</evidence>
<keyword evidence="4" id="KW-0479">Metal-binding</keyword>
<dbReference type="EC" id="2.7.1.6" evidence="11"/>
<dbReference type="Gene3D" id="3.30.230.10">
    <property type="match status" value="1"/>
</dbReference>
<dbReference type="InterPro" id="IPR020568">
    <property type="entry name" value="Ribosomal_Su5_D2-typ_SF"/>
</dbReference>
<dbReference type="InterPro" id="IPR006206">
    <property type="entry name" value="Mevalonate/galactokinase"/>
</dbReference>
<gene>
    <name evidence="15" type="ORF">FHR34_002910</name>
</gene>
<evidence type="ECO:0000256" key="1">
    <source>
        <dbReference type="ARBA" id="ARBA00006566"/>
    </source>
</evidence>
<dbReference type="PROSITE" id="PS00627">
    <property type="entry name" value="GHMP_KINASES_ATP"/>
    <property type="match status" value="1"/>
</dbReference>
<evidence type="ECO:0000259" key="14">
    <source>
        <dbReference type="Pfam" id="PF10509"/>
    </source>
</evidence>
<dbReference type="NCBIfam" id="TIGR00131">
    <property type="entry name" value="gal_kin"/>
    <property type="match status" value="1"/>
</dbReference>
<dbReference type="GO" id="GO:0005829">
    <property type="term" value="C:cytosol"/>
    <property type="evidence" value="ECO:0007669"/>
    <property type="project" value="TreeGrafter"/>
</dbReference>
<evidence type="ECO:0000256" key="11">
    <source>
        <dbReference type="NCBIfam" id="TIGR00131"/>
    </source>
</evidence>
<dbReference type="PIRSF" id="PIRSF000530">
    <property type="entry name" value="Galactokinase"/>
    <property type="match status" value="1"/>
</dbReference>
<dbReference type="PROSITE" id="PS00106">
    <property type="entry name" value="GALACTOKINASE"/>
    <property type="match status" value="1"/>
</dbReference>
<dbReference type="GO" id="GO:0046872">
    <property type="term" value="F:metal ion binding"/>
    <property type="evidence" value="ECO:0007669"/>
    <property type="project" value="UniProtKB-KW"/>
</dbReference>
<comment type="caution">
    <text evidence="15">The sequence shown here is derived from an EMBL/GenBank/DDBJ whole genome shotgun (WGS) entry which is preliminary data.</text>
</comment>
<feature type="domain" description="Galactokinase N-terminal" evidence="14">
    <location>
        <begin position="4"/>
        <end position="51"/>
    </location>
</feature>
<evidence type="ECO:0000256" key="10">
    <source>
        <dbReference type="ARBA" id="ARBA00023277"/>
    </source>
</evidence>
<dbReference type="FunFam" id="3.30.230.10:FF:000017">
    <property type="entry name" value="Galactokinase"/>
    <property type="match status" value="1"/>
</dbReference>
<dbReference type="Gene3D" id="3.30.70.890">
    <property type="entry name" value="GHMP kinase, C-terminal domain"/>
    <property type="match status" value="1"/>
</dbReference>
<keyword evidence="8" id="KW-0460">Magnesium</keyword>
<dbReference type="InterPro" id="IPR000705">
    <property type="entry name" value="Galactokinase"/>
</dbReference>
<evidence type="ECO:0000259" key="12">
    <source>
        <dbReference type="Pfam" id="PF00288"/>
    </source>
</evidence>
<dbReference type="PRINTS" id="PR00473">
    <property type="entry name" value="GALCTOKINASE"/>
</dbReference>
<evidence type="ECO:0000256" key="2">
    <source>
        <dbReference type="ARBA" id="ARBA00022490"/>
    </source>
</evidence>
<evidence type="ECO:0000313" key="16">
    <source>
        <dbReference type="Proteomes" id="UP000540506"/>
    </source>
</evidence>
<dbReference type="FunFam" id="3.30.70.890:FF:000001">
    <property type="entry name" value="Galactokinase"/>
    <property type="match status" value="1"/>
</dbReference>
<dbReference type="InterPro" id="IPR013750">
    <property type="entry name" value="GHMP_kinase_C_dom"/>
</dbReference>
<dbReference type="PANTHER" id="PTHR10457:SF7">
    <property type="entry name" value="GALACTOKINASE-RELATED"/>
    <property type="match status" value="1"/>
</dbReference>
<keyword evidence="3 15" id="KW-0808">Transferase</keyword>
<evidence type="ECO:0000256" key="7">
    <source>
        <dbReference type="ARBA" id="ARBA00022840"/>
    </source>
</evidence>
<dbReference type="Pfam" id="PF08544">
    <property type="entry name" value="GHMP_kinases_C"/>
    <property type="match status" value="1"/>
</dbReference>
<keyword evidence="2" id="KW-0963">Cytoplasm</keyword>
<evidence type="ECO:0000259" key="13">
    <source>
        <dbReference type="Pfam" id="PF08544"/>
    </source>
</evidence>
<dbReference type="Pfam" id="PF00288">
    <property type="entry name" value="GHMP_kinases_N"/>
    <property type="match status" value="1"/>
</dbReference>
<evidence type="ECO:0000313" key="15">
    <source>
        <dbReference type="EMBL" id="MBB4923917.1"/>
    </source>
</evidence>
<dbReference type="InterPro" id="IPR019741">
    <property type="entry name" value="Galactokinase_CS"/>
</dbReference>
<protein>
    <recommendedName>
        <fullName evidence="11">Galactokinase</fullName>
        <ecNumber evidence="11">2.7.1.6</ecNumber>
    </recommendedName>
</protein>
<keyword evidence="16" id="KW-1185">Reference proteome</keyword>
<keyword evidence="9" id="KW-0299">Galactose metabolism</keyword>
<evidence type="ECO:0000256" key="4">
    <source>
        <dbReference type="ARBA" id="ARBA00022723"/>
    </source>
</evidence>
<dbReference type="InterPro" id="IPR014721">
    <property type="entry name" value="Ribsml_uS5_D2-typ_fold_subgr"/>
</dbReference>
<dbReference type="SUPFAM" id="SSF55060">
    <property type="entry name" value="GHMP Kinase, C-terminal domain"/>
    <property type="match status" value="1"/>
</dbReference>
<keyword evidence="6 15" id="KW-0418">Kinase</keyword>
<evidence type="ECO:0000256" key="3">
    <source>
        <dbReference type="ARBA" id="ARBA00022679"/>
    </source>
</evidence>
<dbReference type="Proteomes" id="UP000540506">
    <property type="component" value="Unassembled WGS sequence"/>
</dbReference>
<organism evidence="15 16">
    <name type="scientific">Kitasatospora kifunensis</name>
    <name type="common">Streptomyces kifunensis</name>
    <dbReference type="NCBI Taxonomy" id="58351"/>
    <lineage>
        <taxon>Bacteria</taxon>
        <taxon>Bacillati</taxon>
        <taxon>Actinomycetota</taxon>
        <taxon>Actinomycetes</taxon>
        <taxon>Kitasatosporales</taxon>
        <taxon>Streptomycetaceae</taxon>
        <taxon>Kitasatospora</taxon>
    </lineage>
</organism>
<dbReference type="PANTHER" id="PTHR10457">
    <property type="entry name" value="MEVALONATE KINASE/GALACTOKINASE"/>
    <property type="match status" value="1"/>
</dbReference>
<dbReference type="InterPro" id="IPR006203">
    <property type="entry name" value="GHMP_knse_ATP-bd_CS"/>
</dbReference>
<evidence type="ECO:0000256" key="5">
    <source>
        <dbReference type="ARBA" id="ARBA00022741"/>
    </source>
</evidence>
<comment type="similarity">
    <text evidence="1">Belongs to the GHMP kinase family. GalK subfamily.</text>
</comment>
<dbReference type="GO" id="GO:0006012">
    <property type="term" value="P:galactose metabolic process"/>
    <property type="evidence" value="ECO:0007669"/>
    <property type="project" value="UniProtKB-UniRule"/>
</dbReference>
<feature type="domain" description="GHMP kinase C-terminal" evidence="13">
    <location>
        <begin position="274"/>
        <end position="352"/>
    </location>
</feature>
<dbReference type="RefSeq" id="WP_184935946.1">
    <property type="nucleotide sequence ID" value="NZ_JACHJV010000001.1"/>
</dbReference>
<keyword evidence="7" id="KW-0067">ATP-binding</keyword>
<dbReference type="Pfam" id="PF10509">
    <property type="entry name" value="GalKase_gal_bdg"/>
    <property type="match status" value="1"/>
</dbReference>
<dbReference type="GO" id="GO:0004335">
    <property type="term" value="F:galactokinase activity"/>
    <property type="evidence" value="ECO:0007669"/>
    <property type="project" value="UniProtKB-UniRule"/>
</dbReference>
<evidence type="ECO:0000256" key="6">
    <source>
        <dbReference type="ARBA" id="ARBA00022777"/>
    </source>
</evidence>
<accession>A0A7W7R1X5</accession>
<feature type="domain" description="GHMP kinase N-terminal" evidence="12">
    <location>
        <begin position="89"/>
        <end position="173"/>
    </location>
</feature>
<dbReference type="AlphaFoldDB" id="A0A7W7R1X5"/>
<dbReference type="EMBL" id="JACHJV010000001">
    <property type="protein sequence ID" value="MBB4923917.1"/>
    <property type="molecule type" value="Genomic_DNA"/>
</dbReference>
<dbReference type="GO" id="GO:0005524">
    <property type="term" value="F:ATP binding"/>
    <property type="evidence" value="ECO:0007669"/>
    <property type="project" value="UniProtKB-UniRule"/>
</dbReference>